<protein>
    <recommendedName>
        <fullName evidence="5">UDP-glucose 4-epimerase</fullName>
        <ecNumber evidence="4">5.1.3.2</ecNumber>
    </recommendedName>
</protein>
<dbReference type="PANTHER" id="PTHR43725:SF47">
    <property type="entry name" value="UDP-GLUCOSE 4-EPIMERASE"/>
    <property type="match status" value="1"/>
</dbReference>
<dbReference type="AlphaFoldDB" id="A0A7X2J047"/>
<dbReference type="InterPro" id="IPR036291">
    <property type="entry name" value="NAD(P)-bd_dom_sf"/>
</dbReference>
<dbReference type="InterPro" id="IPR016040">
    <property type="entry name" value="NAD(P)-bd_dom"/>
</dbReference>
<dbReference type="EC" id="5.1.3.2" evidence="4"/>
<keyword evidence="7" id="KW-0413">Isomerase</keyword>
<dbReference type="GO" id="GO:0005996">
    <property type="term" value="P:monosaccharide metabolic process"/>
    <property type="evidence" value="ECO:0007669"/>
    <property type="project" value="TreeGrafter"/>
</dbReference>
<dbReference type="Gene3D" id="3.90.25.10">
    <property type="entry name" value="UDP-galactose 4-epimerase, domain 1"/>
    <property type="match status" value="1"/>
</dbReference>
<feature type="domain" description="NAD(P)-binding" evidence="8">
    <location>
        <begin position="13"/>
        <end position="104"/>
    </location>
</feature>
<evidence type="ECO:0000256" key="1">
    <source>
        <dbReference type="ARBA" id="ARBA00000083"/>
    </source>
</evidence>
<evidence type="ECO:0000313" key="10">
    <source>
        <dbReference type="Proteomes" id="UP000448867"/>
    </source>
</evidence>
<comment type="caution">
    <text evidence="9">The sequence shown here is derived from an EMBL/GenBank/DDBJ whole genome shotgun (WGS) entry which is preliminary data.</text>
</comment>
<evidence type="ECO:0000256" key="2">
    <source>
        <dbReference type="ARBA" id="ARBA00001911"/>
    </source>
</evidence>
<dbReference type="PANTHER" id="PTHR43725">
    <property type="entry name" value="UDP-GLUCOSE 4-EPIMERASE"/>
    <property type="match status" value="1"/>
</dbReference>
<evidence type="ECO:0000313" key="9">
    <source>
        <dbReference type="EMBL" id="MRX72992.1"/>
    </source>
</evidence>
<comment type="catalytic activity">
    <reaction evidence="1">
        <text>UDP-alpha-D-glucose = UDP-alpha-D-galactose</text>
        <dbReference type="Rhea" id="RHEA:22168"/>
        <dbReference type="ChEBI" id="CHEBI:58885"/>
        <dbReference type="ChEBI" id="CHEBI:66914"/>
        <dbReference type="EC" id="5.1.3.2"/>
    </reaction>
</comment>
<dbReference type="SUPFAM" id="SSF51735">
    <property type="entry name" value="NAD(P)-binding Rossmann-fold domains"/>
    <property type="match status" value="1"/>
</dbReference>
<gene>
    <name evidence="9" type="ORF">GJU40_12660</name>
</gene>
<dbReference type="Gene3D" id="3.40.50.720">
    <property type="entry name" value="NAD(P)-binding Rossmann-like Domain"/>
    <property type="match status" value="1"/>
</dbReference>
<dbReference type="RefSeq" id="WP_154308218.1">
    <property type="nucleotide sequence ID" value="NZ_WKKI01000025.1"/>
</dbReference>
<dbReference type="PRINTS" id="PR01713">
    <property type="entry name" value="NUCEPIMERASE"/>
</dbReference>
<dbReference type="Proteomes" id="UP000448867">
    <property type="component" value="Unassembled WGS sequence"/>
</dbReference>
<evidence type="ECO:0000256" key="6">
    <source>
        <dbReference type="ARBA" id="ARBA00023027"/>
    </source>
</evidence>
<comment type="similarity">
    <text evidence="3">Belongs to the NAD(P)-dependent epimerase/dehydratase family.</text>
</comment>
<reference evidence="9 10" key="1">
    <citation type="submission" date="2019-11" db="EMBL/GenBank/DDBJ databases">
        <title>Bacillus lacus genome.</title>
        <authorList>
            <person name="Allen C.J."/>
            <person name="Newman J.D."/>
        </authorList>
    </citation>
    <scope>NUCLEOTIDE SEQUENCE [LARGE SCALE GENOMIC DNA]</scope>
    <source>
        <strain evidence="9 10">KCTC 33946</strain>
    </source>
</reference>
<comment type="cofactor">
    <cofactor evidence="2">
        <name>NAD(+)</name>
        <dbReference type="ChEBI" id="CHEBI:57540"/>
    </cofactor>
</comment>
<organism evidence="9 10">
    <name type="scientific">Metabacillus lacus</name>
    <dbReference type="NCBI Taxonomy" id="1983721"/>
    <lineage>
        <taxon>Bacteria</taxon>
        <taxon>Bacillati</taxon>
        <taxon>Bacillota</taxon>
        <taxon>Bacilli</taxon>
        <taxon>Bacillales</taxon>
        <taxon>Bacillaceae</taxon>
        <taxon>Metabacillus</taxon>
    </lineage>
</organism>
<evidence type="ECO:0000256" key="3">
    <source>
        <dbReference type="ARBA" id="ARBA00007637"/>
    </source>
</evidence>
<evidence type="ECO:0000256" key="4">
    <source>
        <dbReference type="ARBA" id="ARBA00013189"/>
    </source>
</evidence>
<evidence type="ECO:0000259" key="8">
    <source>
        <dbReference type="Pfam" id="PF16363"/>
    </source>
</evidence>
<evidence type="ECO:0000256" key="7">
    <source>
        <dbReference type="ARBA" id="ARBA00023235"/>
    </source>
</evidence>
<dbReference type="GO" id="GO:0003978">
    <property type="term" value="F:UDP-glucose 4-epimerase activity"/>
    <property type="evidence" value="ECO:0007669"/>
    <property type="project" value="UniProtKB-EC"/>
</dbReference>
<proteinExistence type="inferred from homology"/>
<dbReference type="GO" id="GO:0005829">
    <property type="term" value="C:cytosol"/>
    <property type="evidence" value="ECO:0007669"/>
    <property type="project" value="TreeGrafter"/>
</dbReference>
<evidence type="ECO:0000256" key="5">
    <source>
        <dbReference type="ARBA" id="ARBA00018569"/>
    </source>
</evidence>
<dbReference type="Pfam" id="PF16363">
    <property type="entry name" value="GDP_Man_Dehyd"/>
    <property type="match status" value="1"/>
</dbReference>
<name>A0A7X2J047_9BACI</name>
<sequence>MNFGNQLCWVSGVRDYIHVMDLAEGHVAALDNLNEGVRIYYLGTGHGASVLELVYAFEVANDVEVAYEIVDLRPGDIASSYADASKAERELGWTAMRDIVAMCHDACRFEQICEVKS</sequence>
<keyword evidence="6" id="KW-0520">NAD</keyword>
<keyword evidence="10" id="KW-1185">Reference proteome</keyword>
<accession>A0A7X2J047</accession>
<dbReference type="OrthoDB" id="9801785at2"/>
<dbReference type="EMBL" id="WKKI01000025">
    <property type="protein sequence ID" value="MRX72992.1"/>
    <property type="molecule type" value="Genomic_DNA"/>
</dbReference>